<keyword evidence="2" id="KW-1185">Reference proteome</keyword>
<dbReference type="EMBL" id="BPWL01000008">
    <property type="protein sequence ID" value="GJJ12794.1"/>
    <property type="molecule type" value="Genomic_DNA"/>
</dbReference>
<comment type="caution">
    <text evidence="1">The sequence shown here is derived from an EMBL/GenBank/DDBJ whole genome shotgun (WGS) entry which is preliminary data.</text>
</comment>
<name>A0AAV5ADU3_9AGAM</name>
<reference evidence="1" key="1">
    <citation type="submission" date="2021-10" db="EMBL/GenBank/DDBJ databases">
        <title>De novo Genome Assembly of Clathrus columnatus (Basidiomycota, Fungi) Using Illumina and Nanopore Sequence Data.</title>
        <authorList>
            <person name="Ogiso-Tanaka E."/>
            <person name="Itagaki H."/>
            <person name="Hosoya T."/>
            <person name="Hosaka K."/>
        </authorList>
    </citation>
    <scope>NUCLEOTIDE SEQUENCE</scope>
    <source>
        <strain evidence="1">MO-923</strain>
    </source>
</reference>
<sequence length="480" mass="55440">MPYPNGLQVHTLWDEIASHIDSTNDLLSLALTCYIFKELIIPDHLEFRHIRCDFRRKDVWESLSSRPRPTRGIRILDLIYEPEESVRLPRSLGRDKPDRALHINVSVTGENIKLFKDALSCMTYLTVFSWRQYKASFPEIIDISRVLTNTTHCLEALCIDFYWMSALDADRTQFENLSVWYLYGLKKVIIRHPGLAAVRMIVHLCPDIEDLYLMYLSTTSLLYVMQYGNWKKLRRLNLSLNFTPASTFVPEEPDITMIIGFFSRHDNIESLNLDLINIPMLNSLPKLRSIGSEDLVLTSCLSSDTISGLVHWQAPIDDINFETLPMMDRLETFSLSTYEPCESFFVSFIEKAPNLKKMYLEIGRDWGTDVAEILVNSGQCSKLTHLICENSFSFGDLPAVDESPVDDSDESLLMKRLEICKELSVLPALTYIAQHDAELYVKLKRDQDGKYSGYDFVTFQEINECPDYWGDFFFDLLNSE</sequence>
<dbReference type="Proteomes" id="UP001050691">
    <property type="component" value="Unassembled WGS sequence"/>
</dbReference>
<dbReference type="AlphaFoldDB" id="A0AAV5ADU3"/>
<evidence type="ECO:0008006" key="3">
    <source>
        <dbReference type="Google" id="ProtNLM"/>
    </source>
</evidence>
<evidence type="ECO:0000313" key="2">
    <source>
        <dbReference type="Proteomes" id="UP001050691"/>
    </source>
</evidence>
<proteinExistence type="predicted"/>
<dbReference type="Gene3D" id="3.80.10.10">
    <property type="entry name" value="Ribonuclease Inhibitor"/>
    <property type="match status" value="1"/>
</dbReference>
<evidence type="ECO:0000313" key="1">
    <source>
        <dbReference type="EMBL" id="GJJ12794.1"/>
    </source>
</evidence>
<dbReference type="InterPro" id="IPR032675">
    <property type="entry name" value="LRR_dom_sf"/>
</dbReference>
<organism evidence="1 2">
    <name type="scientific">Clathrus columnatus</name>
    <dbReference type="NCBI Taxonomy" id="1419009"/>
    <lineage>
        <taxon>Eukaryota</taxon>
        <taxon>Fungi</taxon>
        <taxon>Dikarya</taxon>
        <taxon>Basidiomycota</taxon>
        <taxon>Agaricomycotina</taxon>
        <taxon>Agaricomycetes</taxon>
        <taxon>Phallomycetidae</taxon>
        <taxon>Phallales</taxon>
        <taxon>Clathraceae</taxon>
        <taxon>Clathrus</taxon>
    </lineage>
</organism>
<dbReference type="SUPFAM" id="SSF52047">
    <property type="entry name" value="RNI-like"/>
    <property type="match status" value="1"/>
</dbReference>
<protein>
    <recommendedName>
        <fullName evidence="3">F-box domain-containing protein</fullName>
    </recommendedName>
</protein>
<gene>
    <name evidence="1" type="ORF">Clacol_007039</name>
</gene>
<accession>A0AAV5ADU3</accession>